<dbReference type="InterPro" id="IPR029063">
    <property type="entry name" value="SAM-dependent_MTases_sf"/>
</dbReference>
<dbReference type="EMBL" id="JAIOIV010000101">
    <property type="protein sequence ID" value="MBZ0157028.1"/>
    <property type="molecule type" value="Genomic_DNA"/>
</dbReference>
<dbReference type="InterPro" id="IPR002052">
    <property type="entry name" value="DNA_methylase_N6_adenine_CS"/>
</dbReference>
<keyword evidence="1 3" id="KW-0489">Methyltransferase</keyword>
<keyword evidence="2 3" id="KW-0808">Transferase</keyword>
<dbReference type="PIRSF" id="PIRSF004553">
    <property type="entry name" value="CHP00095"/>
    <property type="match status" value="1"/>
</dbReference>
<dbReference type="InterPro" id="IPR004398">
    <property type="entry name" value="RNA_MeTrfase_RsmD"/>
</dbReference>
<dbReference type="GO" id="GO:0003676">
    <property type="term" value="F:nucleic acid binding"/>
    <property type="evidence" value="ECO:0007669"/>
    <property type="project" value="InterPro"/>
</dbReference>
<dbReference type="Proteomes" id="UP000705867">
    <property type="component" value="Unassembled WGS sequence"/>
</dbReference>
<evidence type="ECO:0000313" key="4">
    <source>
        <dbReference type="Proteomes" id="UP000705867"/>
    </source>
</evidence>
<dbReference type="Pfam" id="PF03602">
    <property type="entry name" value="Cons_hypoth95"/>
    <property type="match status" value="1"/>
</dbReference>
<evidence type="ECO:0000256" key="1">
    <source>
        <dbReference type="ARBA" id="ARBA00022603"/>
    </source>
</evidence>
<protein>
    <submittedName>
        <fullName evidence="3">16S rRNA (Guanine(966)-N(2))-methyltransferase RsmD</fullName>
        <ecNumber evidence="3">2.1.1.171</ecNumber>
    </submittedName>
</protein>
<proteinExistence type="predicted"/>
<dbReference type="AlphaFoldDB" id="A0A953J7B3"/>
<accession>A0A953J7B3</accession>
<dbReference type="EC" id="2.1.1.171" evidence="3"/>
<reference evidence="3" key="1">
    <citation type="journal article" date="2021" name="bioRxiv">
        <title>Unraveling nitrogen, sulfur and carbon metabolic pathways and microbial community transcriptional responses to substrate deprivation and toxicity stresses in a bioreactor mimicking anoxic brackish coastal sediment conditions.</title>
        <authorList>
            <person name="Martins P.D."/>
            <person name="Echeveste M.J."/>
            <person name="Arshad A."/>
            <person name="Kurth J."/>
            <person name="Ouboter H."/>
            <person name="Jetten M.S.M."/>
            <person name="Welte C.U."/>
        </authorList>
    </citation>
    <scope>NUCLEOTIDE SEQUENCE</scope>
    <source>
        <strain evidence="3">MAG_39</strain>
    </source>
</reference>
<dbReference type="NCBIfam" id="TIGR00095">
    <property type="entry name" value="16S rRNA (guanine(966)-N(2))-methyltransferase RsmD"/>
    <property type="match status" value="1"/>
</dbReference>
<dbReference type="PROSITE" id="PS00092">
    <property type="entry name" value="N6_MTASE"/>
    <property type="match status" value="1"/>
</dbReference>
<gene>
    <name evidence="3" type="primary">rsmD</name>
    <name evidence="3" type="ORF">K8I29_12560</name>
</gene>
<dbReference type="SUPFAM" id="SSF53335">
    <property type="entry name" value="S-adenosyl-L-methionine-dependent methyltransferases"/>
    <property type="match status" value="1"/>
</dbReference>
<name>A0A953J7B3_9BACT</name>
<sequence>MRISGGSAKGRKVGSRKAFLRKGEDAGLRPTSAKVREAIFNILAPRIGGAVFLDLYAGTGAVGIEALSRGAERALFVENSSVRVNLIKDLVERFGFRERASVVKESAPLFLKKTEERFDIIFVDPPYESGELETVLPLIAGRELLREGGVVVAEHPSRRVPPAEIGTLERVKEYRYGDTSLSLYRYMQV</sequence>
<dbReference type="PANTHER" id="PTHR43542">
    <property type="entry name" value="METHYLTRANSFERASE"/>
    <property type="match status" value="1"/>
</dbReference>
<dbReference type="Gene3D" id="3.40.50.150">
    <property type="entry name" value="Vaccinia Virus protein VP39"/>
    <property type="match status" value="1"/>
</dbReference>
<dbReference type="GO" id="GO:0052913">
    <property type="term" value="F:16S rRNA (guanine(966)-N(2))-methyltransferase activity"/>
    <property type="evidence" value="ECO:0007669"/>
    <property type="project" value="UniProtKB-EC"/>
</dbReference>
<organism evidence="3 4">
    <name type="scientific">Candidatus Nitrobium versatile</name>
    <dbReference type="NCBI Taxonomy" id="2884831"/>
    <lineage>
        <taxon>Bacteria</taxon>
        <taxon>Pseudomonadati</taxon>
        <taxon>Nitrospirota</taxon>
        <taxon>Nitrospiria</taxon>
        <taxon>Nitrospirales</taxon>
        <taxon>Nitrospiraceae</taxon>
        <taxon>Candidatus Nitrobium</taxon>
    </lineage>
</organism>
<dbReference type="PANTHER" id="PTHR43542:SF1">
    <property type="entry name" value="METHYLTRANSFERASE"/>
    <property type="match status" value="1"/>
</dbReference>
<dbReference type="CDD" id="cd02440">
    <property type="entry name" value="AdoMet_MTases"/>
    <property type="match status" value="1"/>
</dbReference>
<comment type="caution">
    <text evidence="3">The sequence shown here is derived from an EMBL/GenBank/DDBJ whole genome shotgun (WGS) entry which is preliminary data.</text>
</comment>
<evidence type="ECO:0000313" key="3">
    <source>
        <dbReference type="EMBL" id="MBZ0157028.1"/>
    </source>
</evidence>
<reference evidence="3" key="2">
    <citation type="submission" date="2021-08" db="EMBL/GenBank/DDBJ databases">
        <authorList>
            <person name="Dalcin Martins P."/>
        </authorList>
    </citation>
    <scope>NUCLEOTIDE SEQUENCE</scope>
    <source>
        <strain evidence="3">MAG_39</strain>
    </source>
</reference>
<evidence type="ECO:0000256" key="2">
    <source>
        <dbReference type="ARBA" id="ARBA00022679"/>
    </source>
</evidence>